<feature type="transmembrane region" description="Helical" evidence="1">
    <location>
        <begin position="114"/>
        <end position="133"/>
    </location>
</feature>
<keyword evidence="1" id="KW-0812">Transmembrane</keyword>
<evidence type="ECO:0000313" key="2">
    <source>
        <dbReference type="EMBL" id="KAG5599090.1"/>
    </source>
</evidence>
<keyword evidence="3" id="KW-1185">Reference proteome</keyword>
<keyword evidence="1" id="KW-0472">Membrane</keyword>
<dbReference type="Proteomes" id="UP000824120">
    <property type="component" value="Chromosome 6"/>
</dbReference>
<reference evidence="2 3" key="1">
    <citation type="submission" date="2020-09" db="EMBL/GenBank/DDBJ databases">
        <title>De no assembly of potato wild relative species, Solanum commersonii.</title>
        <authorList>
            <person name="Cho K."/>
        </authorList>
    </citation>
    <scope>NUCLEOTIDE SEQUENCE [LARGE SCALE GENOMIC DNA]</scope>
    <source>
        <strain evidence="2">LZ3.2</strain>
        <tissue evidence="2">Leaf</tissue>
    </source>
</reference>
<sequence length="141" mass="16135">MGVLARHEQEIEIYTQRMKNPRDPTPNLEDENPLLLQVSKTLSSLEQKYQKKIVLADRSTRLVGIADNSVIRPLYCFTKLFGNMSTAPFIVFFILLLQASSGTRRVRANESPSLTWQCSLQISSFFSAFLFLFTPKCPCFH</sequence>
<accession>A0A9J5YFQ9</accession>
<keyword evidence="1" id="KW-1133">Transmembrane helix</keyword>
<proteinExistence type="predicted"/>
<dbReference type="AlphaFoldDB" id="A0A9J5YFQ9"/>
<name>A0A9J5YFQ9_SOLCO</name>
<comment type="caution">
    <text evidence="2">The sequence shown here is derived from an EMBL/GenBank/DDBJ whole genome shotgun (WGS) entry which is preliminary data.</text>
</comment>
<evidence type="ECO:0000313" key="3">
    <source>
        <dbReference type="Proteomes" id="UP000824120"/>
    </source>
</evidence>
<evidence type="ECO:0000256" key="1">
    <source>
        <dbReference type="SAM" id="Phobius"/>
    </source>
</evidence>
<dbReference type="EMBL" id="JACXVP010000006">
    <property type="protein sequence ID" value="KAG5599090.1"/>
    <property type="molecule type" value="Genomic_DNA"/>
</dbReference>
<organism evidence="2 3">
    <name type="scientific">Solanum commersonii</name>
    <name type="common">Commerson's wild potato</name>
    <name type="synonym">Commerson's nightshade</name>
    <dbReference type="NCBI Taxonomy" id="4109"/>
    <lineage>
        <taxon>Eukaryota</taxon>
        <taxon>Viridiplantae</taxon>
        <taxon>Streptophyta</taxon>
        <taxon>Embryophyta</taxon>
        <taxon>Tracheophyta</taxon>
        <taxon>Spermatophyta</taxon>
        <taxon>Magnoliopsida</taxon>
        <taxon>eudicotyledons</taxon>
        <taxon>Gunneridae</taxon>
        <taxon>Pentapetalae</taxon>
        <taxon>asterids</taxon>
        <taxon>lamiids</taxon>
        <taxon>Solanales</taxon>
        <taxon>Solanaceae</taxon>
        <taxon>Solanoideae</taxon>
        <taxon>Solaneae</taxon>
        <taxon>Solanum</taxon>
    </lineage>
</organism>
<protein>
    <submittedName>
        <fullName evidence="2">Uncharacterized protein</fullName>
    </submittedName>
</protein>
<gene>
    <name evidence="2" type="ORF">H5410_030460</name>
</gene>
<feature type="transmembrane region" description="Helical" evidence="1">
    <location>
        <begin position="80"/>
        <end position="99"/>
    </location>
</feature>